<dbReference type="InterPro" id="IPR006533">
    <property type="entry name" value="T6SS_Vgr_RhsGE"/>
</dbReference>
<dbReference type="Pfam" id="PF05954">
    <property type="entry name" value="Phage_GPD"/>
    <property type="match status" value="1"/>
</dbReference>
<dbReference type="Proteomes" id="UP000297385">
    <property type="component" value="Unassembled WGS sequence"/>
</dbReference>
<dbReference type="Pfam" id="PF10106">
    <property type="entry name" value="DUF2345"/>
    <property type="match status" value="1"/>
</dbReference>
<accession>A0A4Y8N7W9</accession>
<dbReference type="InterPro" id="IPR028244">
    <property type="entry name" value="T6SS_Rhs_Vgr_dom"/>
</dbReference>
<reference evidence="3 4" key="1">
    <citation type="submission" date="2019-03" db="EMBL/GenBank/DDBJ databases">
        <title>Complete Genome Sequence of Paraburkholderia dipogonis ICMP 19430T, a Nitrogen-fixing Symbiont of the South African Invasive Legume Dipogon lignosus in New Zealand.</title>
        <authorList>
            <person name="De Meyer S.E."/>
        </authorList>
    </citation>
    <scope>NUCLEOTIDE SEQUENCE [LARGE SCALE GENOMIC DNA]</scope>
    <source>
        <strain evidence="3 4">ICMP 19430</strain>
    </source>
</reference>
<evidence type="ECO:0000313" key="3">
    <source>
        <dbReference type="EMBL" id="TFE45791.1"/>
    </source>
</evidence>
<dbReference type="Gene3D" id="3.55.50.10">
    <property type="entry name" value="Baseplate protein-like domains"/>
    <property type="match status" value="1"/>
</dbReference>
<dbReference type="SUPFAM" id="SSF69255">
    <property type="entry name" value="gp5 N-terminal domain-like"/>
    <property type="match status" value="1"/>
</dbReference>
<sequence length="926" mass="99363">MSSVSDVQLFREALSGTLDQERRPVRLHWGKTQASLEQALLVQRLEIAEGLMTGIEGHLTCLSSRADLPGNAFLGLPVTVQFVTDVGKLHAISAIVTACSAGQSDGSLACYQLTISDALSVMERRVNSRMFRGKSLPDILDVLMREWTQRSPALASAFEFDLSGLTRSRYPTRELTRQVNESDAAFIRRLLRRDGANVFVRAGRASNSDNAGDSPVHTLVFFDDPMKLPQTTAGTVRYHRDAGTEERDTVQLWAESQTLIAGAIRRSSWDYKVAAMSQTDQVTIVDQGKAGNDLARLLSDSATDSPHAGDSWADYDRIGKDRMLAHELRAQSVHGAGTVRDLAVGHWFTLTGHPAVDLRPAEQRQFIVTSLRHQAENNLPKEFNERAQALLNASSSVFGTPAASGNSGSVSNSDTRYENGFTCVRRGVALTPAYDSRIDLPVVHPITATVVGPKDEEVFCDESGRIRVQIQGLNSEDHTHAQGAGTNGNETDSAPVRVVSALAGANFGENTVPRIGMEVLLDHIDGDPDRLVVIGVLSNGSNTPATFSHTGALPGNRYVSGRKTKEIKGQRYNQLRFDDTAGQISSQLASEHAFTQLNLGYLTQPRTDGNGDARGEGAELRTDAAAALRAAQGVLLTTYARSQASGHQLDRDELIQLLAECTELFKSLGDYAGQHGGQAADTAGQNEIVSAFKSWNSTDSTQSSTGSSQALMAFGAQAGSVNITPKTHVTYAGENVDQVAQQHLQLMSGQRFNATAGQGMQLFARGTGVQAIAGEGPLLLQAQADALTANAQKGVRISTNENEVLVTAPTIRLVAEDGSYVKIGGGVTLGTNGDVKILSASHQWGGPSTQTATKTAFNNAPTDQRFKLHYPGHTESSPAVAAQQPYRMTLDDGRVIEGKTDANGLTDLVQDDAMRILKVDILKPAL</sequence>
<dbReference type="Gene3D" id="4.10.220.110">
    <property type="match status" value="1"/>
</dbReference>
<dbReference type="GeneID" id="97308223"/>
<dbReference type="SUPFAM" id="SSF69279">
    <property type="entry name" value="Phage tail proteins"/>
    <property type="match status" value="2"/>
</dbReference>
<dbReference type="Pfam" id="PF13296">
    <property type="entry name" value="T6SS_Vgr"/>
    <property type="match status" value="1"/>
</dbReference>
<name>A0A4Y8N7W9_9BURK</name>
<dbReference type="InterPro" id="IPR018769">
    <property type="entry name" value="VgrG2_DUF2345"/>
</dbReference>
<dbReference type="InterPro" id="IPR017847">
    <property type="entry name" value="T6SS_RhsGE_Vgr_subset"/>
</dbReference>
<evidence type="ECO:0000259" key="2">
    <source>
        <dbReference type="Pfam" id="PF13296"/>
    </source>
</evidence>
<evidence type="ECO:0000313" key="4">
    <source>
        <dbReference type="Proteomes" id="UP000297385"/>
    </source>
</evidence>
<dbReference type="RefSeq" id="WP_134457430.1">
    <property type="nucleotide sequence ID" value="NZ_JBHMFL010000017.1"/>
</dbReference>
<dbReference type="Gene3D" id="2.30.110.50">
    <property type="match status" value="1"/>
</dbReference>
<comment type="caution">
    <text evidence="3">The sequence shown here is derived from an EMBL/GenBank/DDBJ whole genome shotgun (WGS) entry which is preliminary data.</text>
</comment>
<proteinExistence type="predicted"/>
<feature type="domain" description="DUF2345" evidence="1">
    <location>
        <begin position="701"/>
        <end position="848"/>
    </location>
</feature>
<dbReference type="NCBIfam" id="TIGR01646">
    <property type="entry name" value="vgr_GE"/>
    <property type="match status" value="1"/>
</dbReference>
<feature type="domain" description="Putative type VI secretion system Rhs element associated Vgr" evidence="2">
    <location>
        <begin position="565"/>
        <end position="672"/>
    </location>
</feature>
<evidence type="ECO:0000259" key="1">
    <source>
        <dbReference type="Pfam" id="PF10106"/>
    </source>
</evidence>
<protein>
    <submittedName>
        <fullName evidence="3">Type VI secretion system tip protein VgrG</fullName>
    </submittedName>
</protein>
<dbReference type="InterPro" id="IPR037026">
    <property type="entry name" value="Vgr_OB-fold_dom_sf"/>
</dbReference>
<dbReference type="EMBL" id="SNVI01000001">
    <property type="protein sequence ID" value="TFE45791.1"/>
    <property type="molecule type" value="Genomic_DNA"/>
</dbReference>
<dbReference type="Gene3D" id="2.40.50.230">
    <property type="entry name" value="Gp5 N-terminal domain"/>
    <property type="match status" value="1"/>
</dbReference>
<gene>
    <name evidence="3" type="ORF">E2553_12655</name>
</gene>
<organism evidence="3 4">
    <name type="scientific">Paraburkholderia dipogonis</name>
    <dbReference type="NCBI Taxonomy" id="1211383"/>
    <lineage>
        <taxon>Bacteria</taxon>
        <taxon>Pseudomonadati</taxon>
        <taxon>Pseudomonadota</taxon>
        <taxon>Betaproteobacteria</taxon>
        <taxon>Burkholderiales</taxon>
        <taxon>Burkholderiaceae</taxon>
        <taxon>Paraburkholderia</taxon>
    </lineage>
</organism>
<dbReference type="NCBIfam" id="TIGR03361">
    <property type="entry name" value="VI_Rhs_Vgr"/>
    <property type="match status" value="1"/>
</dbReference>
<dbReference type="AlphaFoldDB" id="A0A4Y8N7W9"/>